<dbReference type="AlphaFoldDB" id="A0A3C1KC97"/>
<evidence type="ECO:0000259" key="2">
    <source>
        <dbReference type="PROSITE" id="PS50146"/>
    </source>
</evidence>
<dbReference type="InterPro" id="IPR001206">
    <property type="entry name" value="Diacylglycerol_kinase_cat_dom"/>
</dbReference>
<reference evidence="3 4" key="1">
    <citation type="journal article" date="2018" name="Nat. Biotechnol.">
        <title>A standardized bacterial taxonomy based on genome phylogeny substantially revises the tree of life.</title>
        <authorList>
            <person name="Parks D.H."/>
            <person name="Chuvochina M."/>
            <person name="Waite D.W."/>
            <person name="Rinke C."/>
            <person name="Skarshewski A."/>
            <person name="Chaumeil P.A."/>
            <person name="Hugenholtz P."/>
        </authorList>
    </citation>
    <scope>NUCLEOTIDE SEQUENCE [LARGE SCALE GENOMIC DNA]</scope>
    <source>
        <strain evidence="3">UBA9152</strain>
    </source>
</reference>
<feature type="region of interest" description="Disordered" evidence="1">
    <location>
        <begin position="28"/>
        <end position="54"/>
    </location>
</feature>
<evidence type="ECO:0000256" key="1">
    <source>
        <dbReference type="SAM" id="MobiDB-lite"/>
    </source>
</evidence>
<gene>
    <name evidence="3" type="ORF">DCP95_06825</name>
</gene>
<evidence type="ECO:0000313" key="4">
    <source>
        <dbReference type="Proteomes" id="UP000257479"/>
    </source>
</evidence>
<dbReference type="Pfam" id="PF00781">
    <property type="entry name" value="DAGK_cat"/>
    <property type="match status" value="1"/>
</dbReference>
<dbReference type="EMBL" id="DMNG01000113">
    <property type="protein sequence ID" value="HAN24272.1"/>
    <property type="molecule type" value="Genomic_DNA"/>
</dbReference>
<dbReference type="InterPro" id="IPR016064">
    <property type="entry name" value="NAD/diacylglycerol_kinase_sf"/>
</dbReference>
<dbReference type="SUPFAM" id="SSF111331">
    <property type="entry name" value="NAD kinase/diacylglycerol kinase-like"/>
    <property type="match status" value="1"/>
</dbReference>
<dbReference type="PROSITE" id="PS50146">
    <property type="entry name" value="DAGK"/>
    <property type="match status" value="1"/>
</dbReference>
<feature type="non-terminal residue" evidence="3">
    <location>
        <position position="192"/>
    </location>
</feature>
<name>A0A3C1KC97_9MICO</name>
<dbReference type="InterPro" id="IPR017438">
    <property type="entry name" value="ATP-NAD_kinase_N"/>
</dbReference>
<dbReference type="GO" id="GO:0016301">
    <property type="term" value="F:kinase activity"/>
    <property type="evidence" value="ECO:0007669"/>
    <property type="project" value="InterPro"/>
</dbReference>
<dbReference type="Proteomes" id="UP000257479">
    <property type="component" value="Unassembled WGS sequence"/>
</dbReference>
<protein>
    <recommendedName>
        <fullName evidence="2">DAGKc domain-containing protein</fullName>
    </recommendedName>
</protein>
<evidence type="ECO:0000313" key="3">
    <source>
        <dbReference type="EMBL" id="HAN24272.1"/>
    </source>
</evidence>
<dbReference type="Gene3D" id="3.40.50.10330">
    <property type="entry name" value="Probable inorganic polyphosphate/atp-NAD kinase, domain 1"/>
    <property type="match status" value="1"/>
</dbReference>
<proteinExistence type="predicted"/>
<feature type="domain" description="DAGKc" evidence="2">
    <location>
        <begin position="57"/>
        <end position="183"/>
    </location>
</feature>
<comment type="caution">
    <text evidence="3">The sequence shown here is derived from an EMBL/GenBank/DDBJ whole genome shotgun (WGS) entry which is preliminary data.</text>
</comment>
<dbReference type="SMART" id="SM00046">
    <property type="entry name" value="DAGKc"/>
    <property type="match status" value="1"/>
</dbReference>
<accession>A0A3C1KC97</accession>
<organism evidence="3 4">
    <name type="scientific">Microbacterium ginsengisoli</name>
    <dbReference type="NCBI Taxonomy" id="400772"/>
    <lineage>
        <taxon>Bacteria</taxon>
        <taxon>Bacillati</taxon>
        <taxon>Actinomycetota</taxon>
        <taxon>Actinomycetes</taxon>
        <taxon>Micrococcales</taxon>
        <taxon>Microbacteriaceae</taxon>
        <taxon>Microbacterium</taxon>
    </lineage>
</organism>
<sequence length="192" mass="19755">MQARDLAQVADGALGALLQQVQDAHARKAGDSRVSGAGHGTYYPPPVGDLTRQNGRVTPARIGIVFNPSKIEREQLEKSLAAVGVTDASWFETTPDDPGQGPARAALADGCTLVIAAGGDGTVRAVAEVLAGTDTELAIVPQGTGNLLARNLGVPLGSVKAALTRAVEASARQIDLGWVDIDRDGAIETHGF</sequence>